<evidence type="ECO:0000256" key="3">
    <source>
        <dbReference type="ARBA" id="ARBA00007316"/>
    </source>
</evidence>
<dbReference type="PANTHER" id="PTHR32309:SF13">
    <property type="entry name" value="FERRIC ENTEROBACTIN TRANSPORT PROTEIN FEPE"/>
    <property type="match status" value="1"/>
</dbReference>
<feature type="region of interest" description="Disordered" evidence="17">
    <location>
        <begin position="878"/>
        <end position="933"/>
    </location>
</feature>
<feature type="domain" description="Polysaccharide chain length determinant N-terminal" evidence="19">
    <location>
        <begin position="427"/>
        <end position="508"/>
    </location>
</feature>
<feature type="compositionally biased region" description="Low complexity" evidence="17">
    <location>
        <begin position="565"/>
        <end position="575"/>
    </location>
</feature>
<comment type="subcellular location">
    <subcellularLocation>
        <location evidence="1">Cell inner membrane</location>
        <topology evidence="1">Multi-pass membrane protein</topology>
    </subcellularLocation>
</comment>
<dbReference type="GO" id="GO:0004715">
    <property type="term" value="F:non-membrane spanning protein tyrosine kinase activity"/>
    <property type="evidence" value="ECO:0007669"/>
    <property type="project" value="UniProtKB-EC"/>
</dbReference>
<dbReference type="InterPro" id="IPR050445">
    <property type="entry name" value="Bact_polysacc_biosynth/exp"/>
</dbReference>
<dbReference type="InterPro" id="IPR027417">
    <property type="entry name" value="P-loop_NTPase"/>
</dbReference>
<evidence type="ECO:0000259" key="20">
    <source>
        <dbReference type="Pfam" id="PF13614"/>
    </source>
</evidence>
<evidence type="ECO:0000256" key="14">
    <source>
        <dbReference type="ARBA" id="ARBA00023136"/>
    </source>
</evidence>
<dbReference type="AlphaFoldDB" id="A0A9D1UKS5"/>
<keyword evidence="12" id="KW-0067">ATP-binding</keyword>
<keyword evidence="15" id="KW-0829">Tyrosine-protein kinase</keyword>
<dbReference type="GO" id="GO:0042802">
    <property type="term" value="F:identical protein binding"/>
    <property type="evidence" value="ECO:0007669"/>
    <property type="project" value="UniProtKB-ARBA"/>
</dbReference>
<dbReference type="EMBL" id="DXGC01000049">
    <property type="protein sequence ID" value="HIW91033.1"/>
    <property type="molecule type" value="Genomic_DNA"/>
</dbReference>
<dbReference type="InterPro" id="IPR005702">
    <property type="entry name" value="Wzc-like_C"/>
</dbReference>
<keyword evidence="8 21" id="KW-0808">Transferase</keyword>
<dbReference type="InterPro" id="IPR025669">
    <property type="entry name" value="AAA_dom"/>
</dbReference>
<keyword evidence="11" id="KW-0418">Kinase</keyword>
<organism evidence="21 22">
    <name type="scientific">Candidatus Corynebacterium avicola</name>
    <dbReference type="NCBI Taxonomy" id="2838527"/>
    <lineage>
        <taxon>Bacteria</taxon>
        <taxon>Bacillati</taxon>
        <taxon>Actinomycetota</taxon>
        <taxon>Actinomycetes</taxon>
        <taxon>Mycobacteriales</taxon>
        <taxon>Corynebacteriaceae</taxon>
        <taxon>Corynebacterium</taxon>
    </lineage>
</organism>
<feature type="transmembrane region" description="Helical" evidence="18">
    <location>
        <begin position="79"/>
        <end position="98"/>
    </location>
</feature>
<feature type="transmembrane region" description="Helical" evidence="18">
    <location>
        <begin position="131"/>
        <end position="160"/>
    </location>
</feature>
<evidence type="ECO:0000256" key="4">
    <source>
        <dbReference type="ARBA" id="ARBA00008883"/>
    </source>
</evidence>
<feature type="transmembrane region" description="Helical" evidence="18">
    <location>
        <begin position="254"/>
        <end position="273"/>
    </location>
</feature>
<reference evidence="21" key="1">
    <citation type="journal article" date="2021" name="PeerJ">
        <title>Extensive microbial diversity within the chicken gut microbiome revealed by metagenomics and culture.</title>
        <authorList>
            <person name="Gilroy R."/>
            <person name="Ravi A."/>
            <person name="Getino M."/>
            <person name="Pursley I."/>
            <person name="Horton D.L."/>
            <person name="Alikhan N.F."/>
            <person name="Baker D."/>
            <person name="Gharbi K."/>
            <person name="Hall N."/>
            <person name="Watson M."/>
            <person name="Adriaenssens E.M."/>
            <person name="Foster-Nyarko E."/>
            <person name="Jarju S."/>
            <person name="Secka A."/>
            <person name="Antonio M."/>
            <person name="Oren A."/>
            <person name="Chaudhuri R.R."/>
            <person name="La Ragione R."/>
            <person name="Hildebrand F."/>
            <person name="Pallen M.J."/>
        </authorList>
    </citation>
    <scope>NUCLEOTIDE SEQUENCE</scope>
    <source>
        <strain evidence="21">CHK32-1732</strain>
    </source>
</reference>
<feature type="compositionally biased region" description="Low complexity" evidence="17">
    <location>
        <begin position="885"/>
        <end position="909"/>
    </location>
</feature>
<keyword evidence="10" id="KW-0547">Nucleotide-binding</keyword>
<evidence type="ECO:0000256" key="16">
    <source>
        <dbReference type="ARBA" id="ARBA00051245"/>
    </source>
</evidence>
<feature type="region of interest" description="Disordered" evidence="17">
    <location>
        <begin position="564"/>
        <end position="588"/>
    </location>
</feature>
<evidence type="ECO:0000256" key="7">
    <source>
        <dbReference type="ARBA" id="ARBA00022519"/>
    </source>
</evidence>
<feature type="transmembrane region" description="Helical" evidence="18">
    <location>
        <begin position="279"/>
        <end position="296"/>
    </location>
</feature>
<feature type="transmembrane region" description="Helical" evidence="18">
    <location>
        <begin position="597"/>
        <end position="617"/>
    </location>
</feature>
<dbReference type="CDD" id="cd05387">
    <property type="entry name" value="BY-kinase"/>
    <property type="match status" value="1"/>
</dbReference>
<comment type="similarity">
    <text evidence="2">Belongs to the CpsC/CapA family.</text>
</comment>
<dbReference type="SUPFAM" id="SSF52540">
    <property type="entry name" value="P-loop containing nucleoside triphosphate hydrolases"/>
    <property type="match status" value="1"/>
</dbReference>
<evidence type="ECO:0000313" key="21">
    <source>
        <dbReference type="EMBL" id="HIW91033.1"/>
    </source>
</evidence>
<sequence>MQRVTASPLVLSLLLGLAAIGLGLIARATITGRFGGFGNDAGTIQEIMTSPFSATDLGYGSYSVIAEFYSGLGMADSPTAASVLGAIIGSTALGIVLVRIGGIHLGRVSLILALATPVLIGLYQATYTKEVLISLGIIVIALMPLNLLGEIIVVVTLLVLGLEYRTYWSIVAGLYVLIRFVLSRRHTLTGRRVSPKVSRVIWMIIGLSALAGLAIWIGTGQPADYFRTAVNEGEARQENTGSLISRYIELPEPLGGMVNVVLSTLFFIVPLPMVLKLSPYYLIIGCVFAFIWINAVRTAAATSRAYGTADSPYRSERVPVAETRLMARFIAVPLAFLIVQGLFEPDWGSALRHATPMVPLLVGAVALAERQHNRRRHVPSPSQQPQQPLQPLQPQQNLQTRTLPMTARHSQTTDGAAEKNYLATYAGYLARWFWMIIAGAVAGALIGWGASALMTKQYTATSQLYVGTPNSANSADAYRGSLLSQAQVGTFAEIAGSRALAERVVDDLGLDESIGEVSDMISAGANQDTVVLGLNVTAPDAGQARDIANSAATQLSQMVSELNDTTGAGATGSASLAPFNDATTPEDPSSPLTLQNILIGAVAGGLIGVIAALARGVTDRRIRNRDEIETITGLPGVGMISTTDDLAERHVLDFTGAPVAAAEQFRELRTNLRFLDVDNRPSVIAVTSGMPSEGKSTVAANLALALADDGESVCLVDADLRRPQVANYLGENLQTAVGLSTVLAGEAEINEVTQQVRAEGLSVITSGPQPPNPSELLGSKRFTTLLETLGEQYDYVIIDASPVLPVTDATLVATAADGVLLTVRYANTTSEQLSQTSSNLRQVGAHVLGTVVTMSPIKASSYGKKGYGYGYSSTAQAVDRQRQNASTSAPAASSETAASSEASDSSSGSTGPGGDTGSTGPTGSSEPSAHTHA</sequence>
<evidence type="ECO:0000256" key="6">
    <source>
        <dbReference type="ARBA" id="ARBA00022475"/>
    </source>
</evidence>
<dbReference type="Pfam" id="PF13614">
    <property type="entry name" value="AAA_31"/>
    <property type="match status" value="1"/>
</dbReference>
<feature type="transmembrane region" description="Helical" evidence="18">
    <location>
        <begin position="432"/>
        <end position="454"/>
    </location>
</feature>
<evidence type="ECO:0000256" key="2">
    <source>
        <dbReference type="ARBA" id="ARBA00006683"/>
    </source>
</evidence>
<evidence type="ECO:0000259" key="19">
    <source>
        <dbReference type="Pfam" id="PF02706"/>
    </source>
</evidence>
<feature type="transmembrane region" description="Helical" evidence="18">
    <location>
        <begin position="167"/>
        <end position="188"/>
    </location>
</feature>
<evidence type="ECO:0000256" key="9">
    <source>
        <dbReference type="ARBA" id="ARBA00022692"/>
    </source>
</evidence>
<evidence type="ECO:0000256" key="12">
    <source>
        <dbReference type="ARBA" id="ARBA00022840"/>
    </source>
</evidence>
<proteinExistence type="inferred from homology"/>
<keyword evidence="6" id="KW-1003">Cell membrane</keyword>
<keyword evidence="7" id="KW-0997">Cell inner membrane</keyword>
<evidence type="ECO:0000256" key="15">
    <source>
        <dbReference type="ARBA" id="ARBA00023137"/>
    </source>
</evidence>
<feature type="domain" description="AAA" evidence="20">
    <location>
        <begin position="684"/>
        <end position="843"/>
    </location>
</feature>
<dbReference type="PANTHER" id="PTHR32309">
    <property type="entry name" value="TYROSINE-PROTEIN KINASE"/>
    <property type="match status" value="1"/>
</dbReference>
<evidence type="ECO:0000256" key="18">
    <source>
        <dbReference type="SAM" id="Phobius"/>
    </source>
</evidence>
<evidence type="ECO:0000256" key="8">
    <source>
        <dbReference type="ARBA" id="ARBA00022679"/>
    </source>
</evidence>
<feature type="compositionally biased region" description="Low complexity" evidence="17">
    <location>
        <begin position="379"/>
        <end position="396"/>
    </location>
</feature>
<evidence type="ECO:0000256" key="11">
    <source>
        <dbReference type="ARBA" id="ARBA00022777"/>
    </source>
</evidence>
<dbReference type="Pfam" id="PF02706">
    <property type="entry name" value="Wzz"/>
    <property type="match status" value="1"/>
</dbReference>
<feature type="transmembrane region" description="Helical" evidence="18">
    <location>
        <begin position="105"/>
        <end position="125"/>
    </location>
</feature>
<keyword evidence="9 18" id="KW-0812">Transmembrane</keyword>
<dbReference type="InterPro" id="IPR003856">
    <property type="entry name" value="LPS_length_determ_N"/>
</dbReference>
<dbReference type="Gene3D" id="3.40.50.300">
    <property type="entry name" value="P-loop containing nucleotide triphosphate hydrolases"/>
    <property type="match status" value="1"/>
</dbReference>
<protein>
    <recommendedName>
        <fullName evidence="5">non-specific protein-tyrosine kinase</fullName>
        <ecNumber evidence="5">2.7.10.2</ecNumber>
    </recommendedName>
</protein>
<feature type="transmembrane region" description="Helical" evidence="18">
    <location>
        <begin position="200"/>
        <end position="218"/>
    </location>
</feature>
<name>A0A9D1UKS5_9CORY</name>
<dbReference type="GO" id="GO:0005886">
    <property type="term" value="C:plasma membrane"/>
    <property type="evidence" value="ECO:0007669"/>
    <property type="project" value="UniProtKB-SubCell"/>
</dbReference>
<reference evidence="21" key="2">
    <citation type="submission" date="2021-04" db="EMBL/GenBank/DDBJ databases">
        <authorList>
            <person name="Gilroy R."/>
        </authorList>
    </citation>
    <scope>NUCLEOTIDE SEQUENCE</scope>
    <source>
        <strain evidence="21">CHK32-1732</strain>
    </source>
</reference>
<dbReference type="NCBIfam" id="TIGR01007">
    <property type="entry name" value="eps_fam"/>
    <property type="match status" value="1"/>
</dbReference>
<comment type="similarity">
    <text evidence="3">Belongs to the CpsD/CapB family.</text>
</comment>
<keyword evidence="13 18" id="KW-1133">Transmembrane helix</keyword>
<evidence type="ECO:0000313" key="22">
    <source>
        <dbReference type="Proteomes" id="UP000824190"/>
    </source>
</evidence>
<dbReference type="FunFam" id="3.40.50.300:FF:000527">
    <property type="entry name" value="Tyrosine-protein kinase etk"/>
    <property type="match status" value="1"/>
</dbReference>
<evidence type="ECO:0000256" key="13">
    <source>
        <dbReference type="ARBA" id="ARBA00022989"/>
    </source>
</evidence>
<evidence type="ECO:0000256" key="5">
    <source>
        <dbReference type="ARBA" id="ARBA00011903"/>
    </source>
</evidence>
<feature type="compositionally biased region" description="Low complexity" evidence="17">
    <location>
        <begin position="918"/>
        <end position="933"/>
    </location>
</feature>
<dbReference type="GO" id="GO:0005524">
    <property type="term" value="F:ATP binding"/>
    <property type="evidence" value="ECO:0007669"/>
    <property type="project" value="UniProtKB-KW"/>
</dbReference>
<dbReference type="Proteomes" id="UP000824190">
    <property type="component" value="Unassembled WGS sequence"/>
</dbReference>
<keyword evidence="14 18" id="KW-0472">Membrane</keyword>
<evidence type="ECO:0000256" key="17">
    <source>
        <dbReference type="SAM" id="MobiDB-lite"/>
    </source>
</evidence>
<comment type="similarity">
    <text evidence="4">Belongs to the etk/wzc family.</text>
</comment>
<gene>
    <name evidence="21" type="ORF">H9870_05150</name>
</gene>
<accession>A0A9D1UKS5</accession>
<dbReference type="EC" id="2.7.10.2" evidence="5"/>
<evidence type="ECO:0000256" key="1">
    <source>
        <dbReference type="ARBA" id="ARBA00004429"/>
    </source>
</evidence>
<feature type="region of interest" description="Disordered" evidence="17">
    <location>
        <begin position="373"/>
        <end position="396"/>
    </location>
</feature>
<comment type="caution">
    <text evidence="21">The sequence shown here is derived from an EMBL/GenBank/DDBJ whole genome shotgun (WGS) entry which is preliminary data.</text>
</comment>
<comment type="catalytic activity">
    <reaction evidence="16">
        <text>L-tyrosyl-[protein] + ATP = O-phospho-L-tyrosyl-[protein] + ADP + H(+)</text>
        <dbReference type="Rhea" id="RHEA:10596"/>
        <dbReference type="Rhea" id="RHEA-COMP:10136"/>
        <dbReference type="Rhea" id="RHEA-COMP:20101"/>
        <dbReference type="ChEBI" id="CHEBI:15378"/>
        <dbReference type="ChEBI" id="CHEBI:30616"/>
        <dbReference type="ChEBI" id="CHEBI:46858"/>
        <dbReference type="ChEBI" id="CHEBI:61978"/>
        <dbReference type="ChEBI" id="CHEBI:456216"/>
        <dbReference type="EC" id="2.7.10.2"/>
    </reaction>
</comment>
<evidence type="ECO:0000256" key="10">
    <source>
        <dbReference type="ARBA" id="ARBA00022741"/>
    </source>
</evidence>